<protein>
    <recommendedName>
        <fullName evidence="3">Potassium channel domain-containing protein</fullName>
    </recommendedName>
</protein>
<evidence type="ECO:0000256" key="1">
    <source>
        <dbReference type="ARBA" id="ARBA00022737"/>
    </source>
</evidence>
<evidence type="ECO:0000259" key="3">
    <source>
        <dbReference type="Pfam" id="PF07885"/>
    </source>
</evidence>
<feature type="transmembrane region" description="Helical" evidence="2">
    <location>
        <begin position="504"/>
        <end position="524"/>
    </location>
</feature>
<organism evidence="4 5">
    <name type="scientific">Haloplanus rallus</name>
    <dbReference type="NCBI Taxonomy" id="1816183"/>
    <lineage>
        <taxon>Archaea</taxon>
        <taxon>Methanobacteriati</taxon>
        <taxon>Methanobacteriota</taxon>
        <taxon>Stenosarchaea group</taxon>
        <taxon>Halobacteria</taxon>
        <taxon>Halobacteriales</taxon>
        <taxon>Haloferacaceae</taxon>
        <taxon>Haloplanus</taxon>
    </lineage>
</organism>
<dbReference type="InterPro" id="IPR001646">
    <property type="entry name" value="5peptide_repeat"/>
</dbReference>
<keyword evidence="2" id="KW-0472">Membrane</keyword>
<dbReference type="InterPro" id="IPR013099">
    <property type="entry name" value="K_chnl_dom"/>
</dbReference>
<feature type="transmembrane region" description="Helical" evidence="2">
    <location>
        <begin position="446"/>
        <end position="467"/>
    </location>
</feature>
<evidence type="ECO:0000313" key="5">
    <source>
        <dbReference type="Proteomes" id="UP000428325"/>
    </source>
</evidence>
<keyword evidence="5" id="KW-1185">Reference proteome</keyword>
<dbReference type="SUPFAM" id="SSF141571">
    <property type="entry name" value="Pentapeptide repeat-like"/>
    <property type="match status" value="1"/>
</dbReference>
<accession>A0A6B9FG09</accession>
<gene>
    <name evidence="4" type="ORF">EI982_14135</name>
</gene>
<keyword evidence="2" id="KW-0812">Transmembrane</keyword>
<dbReference type="EMBL" id="CP034345">
    <property type="protein sequence ID" value="QGX95839.1"/>
    <property type="molecule type" value="Genomic_DNA"/>
</dbReference>
<dbReference type="Gene3D" id="2.160.20.80">
    <property type="entry name" value="E3 ubiquitin-protein ligase SopA"/>
    <property type="match status" value="1"/>
</dbReference>
<keyword evidence="2" id="KW-1133">Transmembrane helix</keyword>
<proteinExistence type="predicted"/>
<dbReference type="Pfam" id="PF00805">
    <property type="entry name" value="Pentapeptide"/>
    <property type="match status" value="3"/>
</dbReference>
<dbReference type="Pfam" id="PF07885">
    <property type="entry name" value="Ion_trans_2"/>
    <property type="match status" value="1"/>
</dbReference>
<reference evidence="4 5" key="1">
    <citation type="submission" date="2018-12" db="EMBL/GenBank/DDBJ databases">
        <title>Complete genome sequence of Haloplanus rallus MBLA0036.</title>
        <authorList>
            <person name="Nam Y.-d."/>
            <person name="Kang J."/>
            <person name="Chung W.-H."/>
            <person name="Park Y.S."/>
        </authorList>
    </citation>
    <scope>NUCLEOTIDE SEQUENCE [LARGE SCALE GENOMIC DNA]</scope>
    <source>
        <strain evidence="4 5">MBLA0036</strain>
    </source>
</reference>
<dbReference type="Gene3D" id="1.10.287.70">
    <property type="match status" value="1"/>
</dbReference>
<evidence type="ECO:0000256" key="2">
    <source>
        <dbReference type="SAM" id="Phobius"/>
    </source>
</evidence>
<dbReference type="SUPFAM" id="SSF81324">
    <property type="entry name" value="Voltage-gated potassium channels"/>
    <property type="match status" value="1"/>
</dbReference>
<dbReference type="Proteomes" id="UP000428325">
    <property type="component" value="Chromosome"/>
</dbReference>
<dbReference type="PANTHER" id="PTHR47485">
    <property type="entry name" value="THYLAKOID LUMENAL 17.4 KDA PROTEIN, CHLOROPLASTIC"/>
    <property type="match status" value="1"/>
</dbReference>
<feature type="transmembrane region" description="Helical" evidence="2">
    <location>
        <begin position="536"/>
        <end position="556"/>
    </location>
</feature>
<name>A0A6B9FG09_9EURY</name>
<dbReference type="KEGG" id="hra:EI982_14135"/>
<sequence>MKGDEMEPGGVGCHLRPRGLPETIRHLTALVGREVSPPRGFLPMMVICRHMSEDAEMSDERCGFELSPDPRDTWEDDVDGWDVADDVVRCCREMWRETGRCVWHAEVEGKPIENSLEALSEKSTRVDGAYFIGVESDEPLSFQNISLNYAEFQDTSLNRAEFQNTSLNRAEFQNTSLNRAEFQNTSLNRAEFQNTSLNRAEFQDTFLIGAKFQDTLLNRAEFQDTFPAGAQFHDTSFVEAEFQDTLFVGAEFHDTSLKRAEFHNSDLSSADCTDVDARGADFTHTSLHDTLLTRADCRGATFTSALLYETVLADTQINSQTTFYDPNLPRPKCVYEETPETSEDLPENTTPLEAAEWVYRRLEKLHDENALSEEAREFHISKEEARRKQQSKKRDDAYEELCEDINERDVDGARDSLTTALWWEARHFVSWLQWHLTRHGESIKQIFVSAAALIVACGLLYPFVGGFESNSNGTTYRIWDFSLGSFRGIPVPQINLLVEGPFEFLGTLLQSIYFSVITFTTIGYGDLYPTGVGSKILVGFESLSGAILIALFVFVLGRRVAR</sequence>
<dbReference type="AlphaFoldDB" id="A0A6B9FG09"/>
<feature type="domain" description="Potassium channel" evidence="3">
    <location>
        <begin position="506"/>
        <end position="560"/>
    </location>
</feature>
<evidence type="ECO:0000313" key="4">
    <source>
        <dbReference type="EMBL" id="QGX95839.1"/>
    </source>
</evidence>
<dbReference type="PANTHER" id="PTHR47485:SF1">
    <property type="entry name" value="THYLAKOID LUMENAL 17.4 KDA PROTEIN, CHLOROPLASTIC"/>
    <property type="match status" value="1"/>
</dbReference>
<keyword evidence="1" id="KW-0677">Repeat</keyword>